<dbReference type="InterPro" id="IPR018632">
    <property type="entry name" value="AAA-associated_dom_C"/>
</dbReference>
<dbReference type="AlphaFoldDB" id="A0A2K8N5Y0"/>
<gene>
    <name evidence="6" type="ORF">COOX1_1568</name>
    <name evidence="5" type="ORF">CVV65_07225</name>
</gene>
<dbReference type="GO" id="GO:0016887">
    <property type="term" value="F:ATP hydrolysis activity"/>
    <property type="evidence" value="ECO:0007669"/>
    <property type="project" value="InterPro"/>
</dbReference>
<dbReference type="OrthoDB" id="9802264at2"/>
<dbReference type="Gene3D" id="3.40.50.300">
    <property type="entry name" value="P-loop containing nucleotide triphosphate hydrolases"/>
    <property type="match status" value="1"/>
</dbReference>
<organism evidence="5 7">
    <name type="scientific">Kyrpidia spormannii</name>
    <dbReference type="NCBI Taxonomy" id="2055160"/>
    <lineage>
        <taxon>Bacteria</taxon>
        <taxon>Bacillati</taxon>
        <taxon>Bacillota</taxon>
        <taxon>Bacilli</taxon>
        <taxon>Bacillales</taxon>
        <taxon>Alicyclobacillaceae</taxon>
        <taxon>Kyrpidia</taxon>
    </lineage>
</organism>
<keyword evidence="1" id="KW-0813">Transport</keyword>
<dbReference type="SMART" id="SM00382">
    <property type="entry name" value="AAA"/>
    <property type="match status" value="1"/>
</dbReference>
<proteinExistence type="predicted"/>
<dbReference type="Proteomes" id="UP000502196">
    <property type="component" value="Chromosome"/>
</dbReference>
<dbReference type="InterPro" id="IPR050166">
    <property type="entry name" value="ABC_transporter_ATP-bind"/>
</dbReference>
<reference evidence="6 8" key="3">
    <citation type="submission" date="2020-04" db="EMBL/GenBank/DDBJ databases">
        <authorList>
            <person name="Hogendoorn C."/>
        </authorList>
    </citation>
    <scope>NUCLEOTIDE SEQUENCE [LARGE SCALE GENOMIC DNA]</scope>
    <source>
        <strain evidence="6">COOX1</strain>
    </source>
</reference>
<keyword evidence="2" id="KW-0547">Nucleotide-binding</keyword>
<accession>A0A2K8N5Y0</accession>
<dbReference type="Pfam" id="PF00005">
    <property type="entry name" value="ABC_tran"/>
    <property type="match status" value="1"/>
</dbReference>
<dbReference type="CDD" id="cd03293">
    <property type="entry name" value="ABC_NrtD_SsuB_transporters"/>
    <property type="match status" value="1"/>
</dbReference>
<dbReference type="InterPro" id="IPR003593">
    <property type="entry name" value="AAA+_ATPase"/>
</dbReference>
<evidence type="ECO:0000313" key="5">
    <source>
        <dbReference type="EMBL" id="ATY84744.1"/>
    </source>
</evidence>
<dbReference type="SUPFAM" id="SSF52540">
    <property type="entry name" value="P-loop containing nucleoside triphosphate hydrolases"/>
    <property type="match status" value="1"/>
</dbReference>
<dbReference type="InterPro" id="IPR027417">
    <property type="entry name" value="P-loop_NTPase"/>
</dbReference>
<dbReference type="InterPro" id="IPR003439">
    <property type="entry name" value="ABC_transporter-like_ATP-bd"/>
</dbReference>
<evidence type="ECO:0000256" key="2">
    <source>
        <dbReference type="ARBA" id="ARBA00022741"/>
    </source>
</evidence>
<sequence length="427" mass="47851">MALLELRHVSKDWEVGPGTTTTILKDVSLKVEEGDFVALLGPSGSGKSTLLRIIAGLIPPTEGQVLYHGRPVDGVAPGVAMIFQNFALFPWLTVLENVELGLERTDMPPAEKRQRALQVIDMVGLDGFETAFPKELSGGMRQRVGFGRALVAEPDILLMDEPFSALDVLTAENLRRDLLELWLEKKIRTKAIVLVTHSIEEAVYLASRAVVLSRDPAQVVTDIRITLPHWRDKQSPTFLSLVDQLYAIITRRTPVAEAVPAAAKSMTRVPEVRSGALTGLLELLDDLESRTDLYKLADNLMLDVEDFLPIVEGAELLGLVKVEHGDIELTDVGRRFADASVLERKEIFRDLVLKKVPTMEKMLWVLQSKRNKQIAREFFLQIFERRFSPEEAAKQLDILIDWGRYAELFGYDEQGGRLYLEGEEDAP</sequence>
<name>A0A2K8N5Y0_9BACL</name>
<dbReference type="GO" id="GO:0005524">
    <property type="term" value="F:ATP binding"/>
    <property type="evidence" value="ECO:0007669"/>
    <property type="project" value="UniProtKB-KW"/>
</dbReference>
<dbReference type="EMBL" id="LR792683">
    <property type="protein sequence ID" value="CAB3392753.1"/>
    <property type="molecule type" value="Genomic_DNA"/>
</dbReference>
<dbReference type="InterPro" id="IPR017871">
    <property type="entry name" value="ABC_transporter-like_CS"/>
</dbReference>
<dbReference type="PROSITE" id="PS00211">
    <property type="entry name" value="ABC_TRANSPORTER_1"/>
    <property type="match status" value="1"/>
</dbReference>
<dbReference type="PANTHER" id="PTHR42788">
    <property type="entry name" value="TAURINE IMPORT ATP-BINDING PROTEIN-RELATED"/>
    <property type="match status" value="1"/>
</dbReference>
<dbReference type="PANTHER" id="PTHR42788:SF13">
    <property type="entry name" value="ALIPHATIC SULFONATES IMPORT ATP-BINDING PROTEIN SSUB"/>
    <property type="match status" value="1"/>
</dbReference>
<evidence type="ECO:0000313" key="7">
    <source>
        <dbReference type="Proteomes" id="UP000231932"/>
    </source>
</evidence>
<evidence type="ECO:0000313" key="8">
    <source>
        <dbReference type="Proteomes" id="UP000502196"/>
    </source>
</evidence>
<feature type="domain" description="ABC transporter" evidence="4">
    <location>
        <begin position="4"/>
        <end position="239"/>
    </location>
</feature>
<evidence type="ECO:0000313" key="6">
    <source>
        <dbReference type="EMBL" id="CAB3392753.1"/>
    </source>
</evidence>
<dbReference type="KEGG" id="kyr:CVV65_07225"/>
<dbReference type="Proteomes" id="UP000231932">
    <property type="component" value="Chromosome"/>
</dbReference>
<evidence type="ECO:0000259" key="4">
    <source>
        <dbReference type="PROSITE" id="PS50893"/>
    </source>
</evidence>
<reference evidence="5" key="2">
    <citation type="journal article" date="2018" name="Genome Announc.">
        <title>Complete Genome Sequence of Kyrpidia sp. Strain EA-1, a Thermophilic Knallgas Bacterium, Isolated from the Azores.</title>
        <authorList>
            <person name="Reiner J.E."/>
            <person name="Lapp C.J."/>
            <person name="Bunk B."/>
            <person name="Sproer C."/>
            <person name="Overmann J."/>
            <person name="Gescher J."/>
        </authorList>
    </citation>
    <scope>NUCLEOTIDE SEQUENCE</scope>
    <source>
        <strain evidence="5">EA-1</strain>
    </source>
</reference>
<dbReference type="PROSITE" id="PS50893">
    <property type="entry name" value="ABC_TRANSPORTER_2"/>
    <property type="match status" value="1"/>
</dbReference>
<dbReference type="Pfam" id="PF09821">
    <property type="entry name" value="AAA_assoc_C"/>
    <property type="match status" value="1"/>
</dbReference>
<keyword evidence="7" id="KW-1185">Reference proteome</keyword>
<reference evidence="7" key="1">
    <citation type="submission" date="2017-11" db="EMBL/GenBank/DDBJ databases">
        <title>Complete Genome Sequence of Kyrpidia sp. Strain EA-1, a thermophilic, hydrogen-oxidizing Bacterium, isolated from the Azores.</title>
        <authorList>
            <person name="Reiner J.E."/>
            <person name="Lapp C.J."/>
            <person name="Bunk B."/>
            <person name="Gescher J."/>
        </authorList>
    </citation>
    <scope>NUCLEOTIDE SEQUENCE [LARGE SCALE GENOMIC DNA]</scope>
    <source>
        <strain evidence="7">EA-1</strain>
    </source>
</reference>
<keyword evidence="3 5" id="KW-0067">ATP-binding</keyword>
<evidence type="ECO:0000256" key="3">
    <source>
        <dbReference type="ARBA" id="ARBA00022840"/>
    </source>
</evidence>
<dbReference type="RefSeq" id="WP_100667555.1">
    <property type="nucleotide sequence ID" value="NZ_CP024955.1"/>
</dbReference>
<protein>
    <submittedName>
        <fullName evidence="5">Nitrate ABC transporter ATP-binding protein</fullName>
    </submittedName>
</protein>
<evidence type="ECO:0000256" key="1">
    <source>
        <dbReference type="ARBA" id="ARBA00022448"/>
    </source>
</evidence>
<dbReference type="EMBL" id="CP024955">
    <property type="protein sequence ID" value="ATY84744.1"/>
    <property type="molecule type" value="Genomic_DNA"/>
</dbReference>